<dbReference type="Pfam" id="PF00586">
    <property type="entry name" value="AIRS"/>
    <property type="match status" value="1"/>
</dbReference>
<reference evidence="5" key="1">
    <citation type="journal article" date="2019" name="Int. J. Syst. Evol. Microbiol.">
        <title>The Global Catalogue of Microorganisms (GCM) 10K type strain sequencing project: providing services to taxonomists for standard genome sequencing and annotation.</title>
        <authorList>
            <consortium name="The Broad Institute Genomics Platform"/>
            <consortium name="The Broad Institute Genome Sequencing Center for Infectious Disease"/>
            <person name="Wu L."/>
            <person name="Ma J."/>
        </authorList>
    </citation>
    <scope>NUCLEOTIDE SEQUENCE [LARGE SCALE GENOMIC DNA]</scope>
    <source>
        <strain evidence="5">JCM 18401</strain>
    </source>
</reference>
<dbReference type="Pfam" id="PF02769">
    <property type="entry name" value="AIRS_C"/>
    <property type="match status" value="1"/>
</dbReference>
<organism evidence="4 5">
    <name type="scientific">Ferrimonas pelagia</name>
    <dbReference type="NCBI Taxonomy" id="1177826"/>
    <lineage>
        <taxon>Bacteria</taxon>
        <taxon>Pseudomonadati</taxon>
        <taxon>Pseudomonadota</taxon>
        <taxon>Gammaproteobacteria</taxon>
        <taxon>Alteromonadales</taxon>
        <taxon>Ferrimonadaceae</taxon>
        <taxon>Ferrimonas</taxon>
    </lineage>
</organism>
<dbReference type="InterPro" id="IPR011854">
    <property type="entry name" value="HypE"/>
</dbReference>
<dbReference type="Gene3D" id="3.30.1330.10">
    <property type="entry name" value="PurM-like, N-terminal domain"/>
    <property type="match status" value="1"/>
</dbReference>
<dbReference type="InterPro" id="IPR036921">
    <property type="entry name" value="PurM-like_N_sf"/>
</dbReference>
<accession>A0ABP9EHJ3</accession>
<dbReference type="SUPFAM" id="SSF56042">
    <property type="entry name" value="PurM C-terminal domain-like"/>
    <property type="match status" value="1"/>
</dbReference>
<dbReference type="Gene3D" id="3.90.650.10">
    <property type="entry name" value="PurM-like C-terminal domain"/>
    <property type="match status" value="1"/>
</dbReference>
<feature type="domain" description="PurM-like N-terminal" evidence="2">
    <location>
        <begin position="55"/>
        <end position="159"/>
    </location>
</feature>
<dbReference type="PIRSF" id="PIRSF005644">
    <property type="entry name" value="Hdrgns_mtr_HypE"/>
    <property type="match status" value="1"/>
</dbReference>
<dbReference type="EMBL" id="BAABJZ010000006">
    <property type="protein sequence ID" value="GAA4874956.1"/>
    <property type="molecule type" value="Genomic_DNA"/>
</dbReference>
<evidence type="ECO:0000256" key="1">
    <source>
        <dbReference type="ARBA" id="ARBA00006243"/>
    </source>
</evidence>
<name>A0ABP9EHJ3_9GAMM</name>
<sequence>MTVLAKDAIITLAHGSGGQAMQQLIETHFVAAFDNSELALMEDQAQLPLAELTLAGDRLSFATDSFVVDPLEFPGGDIGKLAVCGTVNDVAMAGAIPKYLSCSFIIEEGLALATLERIVQSMAVTARQAGVRIVTGDTKVVHKGACDKLFINTSGIGIVPVDRQLGARFIQSGDKVIVSGTVGDHGAAILQARGELALSGTLESDCQPLNGLVEAMLAAGSVRALRDATRGGVAAVANEMASSAGVGITLAESAIPLHPQVRGVSEILGLDPLLMANEGKLIAVVPAQHSEAVLAAMRAHPSGAEAAIIGEVTNGSAGQVKVSGPFGGERLLPMPVGEQLPRIC</sequence>
<comment type="caution">
    <text evidence="4">The sequence shown here is derived from an EMBL/GenBank/DDBJ whole genome shotgun (WGS) entry which is preliminary data.</text>
</comment>
<dbReference type="NCBIfam" id="TIGR02124">
    <property type="entry name" value="hypE"/>
    <property type="match status" value="1"/>
</dbReference>
<dbReference type="InterPro" id="IPR010918">
    <property type="entry name" value="PurM-like_C_dom"/>
</dbReference>
<feature type="domain" description="PurM-like C-terminal" evidence="3">
    <location>
        <begin position="171"/>
        <end position="322"/>
    </location>
</feature>
<dbReference type="PANTHER" id="PTHR30303">
    <property type="entry name" value="HYDROGENASE ISOENZYMES FORMATION PROTEIN HYPE"/>
    <property type="match status" value="1"/>
</dbReference>
<dbReference type="InterPro" id="IPR016188">
    <property type="entry name" value="PurM-like_N"/>
</dbReference>
<dbReference type="PANTHER" id="PTHR30303:SF0">
    <property type="entry name" value="CARBAMOYL DEHYDRATASE HYPE"/>
    <property type="match status" value="1"/>
</dbReference>
<keyword evidence="5" id="KW-1185">Reference proteome</keyword>
<protein>
    <submittedName>
        <fullName evidence="4">Hydrogenase expression/formation protein HypE</fullName>
    </submittedName>
</protein>
<evidence type="ECO:0000259" key="2">
    <source>
        <dbReference type="Pfam" id="PF00586"/>
    </source>
</evidence>
<evidence type="ECO:0000259" key="3">
    <source>
        <dbReference type="Pfam" id="PF02769"/>
    </source>
</evidence>
<dbReference type="RefSeq" id="WP_345333112.1">
    <property type="nucleotide sequence ID" value="NZ_BAABJZ010000006.1"/>
</dbReference>
<comment type="similarity">
    <text evidence="1">Belongs to the HypE family.</text>
</comment>
<dbReference type="Proteomes" id="UP001499988">
    <property type="component" value="Unassembled WGS sequence"/>
</dbReference>
<dbReference type="InterPro" id="IPR036676">
    <property type="entry name" value="PurM-like_C_sf"/>
</dbReference>
<dbReference type="CDD" id="cd02197">
    <property type="entry name" value="HypE"/>
    <property type="match status" value="1"/>
</dbReference>
<evidence type="ECO:0000313" key="4">
    <source>
        <dbReference type="EMBL" id="GAA4874956.1"/>
    </source>
</evidence>
<evidence type="ECO:0000313" key="5">
    <source>
        <dbReference type="Proteomes" id="UP001499988"/>
    </source>
</evidence>
<proteinExistence type="inferred from homology"/>
<dbReference type="SUPFAM" id="SSF55326">
    <property type="entry name" value="PurM N-terminal domain-like"/>
    <property type="match status" value="1"/>
</dbReference>
<gene>
    <name evidence="4" type="primary">hypE</name>
    <name evidence="4" type="ORF">GCM10023333_05160</name>
</gene>